<dbReference type="Proteomes" id="UP000030752">
    <property type="component" value="Unassembled WGS sequence"/>
</dbReference>
<dbReference type="STRING" id="1220924.W2RJF9"/>
<dbReference type="eggNOG" id="KOG1721">
    <property type="taxonomic scope" value="Eukaryota"/>
</dbReference>
<dbReference type="Pfam" id="PF00096">
    <property type="entry name" value="zf-C2H2"/>
    <property type="match status" value="1"/>
</dbReference>
<feature type="region of interest" description="Disordered" evidence="6">
    <location>
        <begin position="170"/>
        <end position="192"/>
    </location>
</feature>
<keyword evidence="1" id="KW-0479">Metal-binding</keyword>
<feature type="domain" description="C2H2-type" evidence="7">
    <location>
        <begin position="198"/>
        <end position="230"/>
    </location>
</feature>
<evidence type="ECO:0000256" key="4">
    <source>
        <dbReference type="ARBA" id="ARBA00022833"/>
    </source>
</evidence>
<dbReference type="GO" id="GO:0008270">
    <property type="term" value="F:zinc ion binding"/>
    <property type="evidence" value="ECO:0007669"/>
    <property type="project" value="UniProtKB-KW"/>
</dbReference>
<keyword evidence="3 5" id="KW-0863">Zinc-finger</keyword>
<dbReference type="InterPro" id="IPR013087">
    <property type="entry name" value="Znf_C2H2_type"/>
</dbReference>
<dbReference type="PANTHER" id="PTHR24403:SF105">
    <property type="entry name" value="ZINC FINGER PROTEIN 2-LIKE ISOFORM X1"/>
    <property type="match status" value="1"/>
</dbReference>
<reference evidence="8 9" key="1">
    <citation type="submission" date="2013-03" db="EMBL/GenBank/DDBJ databases">
        <title>The Genome Sequence of Phialophora europaea CBS 101466.</title>
        <authorList>
            <consortium name="The Broad Institute Genomics Platform"/>
            <person name="Cuomo C."/>
            <person name="de Hoog S."/>
            <person name="Gorbushina A."/>
            <person name="Walker B."/>
            <person name="Young S.K."/>
            <person name="Zeng Q."/>
            <person name="Gargeya S."/>
            <person name="Fitzgerald M."/>
            <person name="Haas B."/>
            <person name="Abouelleil A."/>
            <person name="Allen A.W."/>
            <person name="Alvarado L."/>
            <person name="Arachchi H.M."/>
            <person name="Berlin A.M."/>
            <person name="Chapman S.B."/>
            <person name="Gainer-Dewar J."/>
            <person name="Goldberg J."/>
            <person name="Griggs A."/>
            <person name="Gujja S."/>
            <person name="Hansen M."/>
            <person name="Howarth C."/>
            <person name="Imamovic A."/>
            <person name="Ireland A."/>
            <person name="Larimer J."/>
            <person name="McCowan C."/>
            <person name="Murphy C."/>
            <person name="Pearson M."/>
            <person name="Poon T.W."/>
            <person name="Priest M."/>
            <person name="Roberts A."/>
            <person name="Saif S."/>
            <person name="Shea T."/>
            <person name="Sisk P."/>
            <person name="Sykes S."/>
            <person name="Wortman J."/>
            <person name="Nusbaum C."/>
            <person name="Birren B."/>
        </authorList>
    </citation>
    <scope>NUCLEOTIDE SEQUENCE [LARGE SCALE GENOMIC DNA]</scope>
    <source>
        <strain evidence="8 9">CBS 101466</strain>
    </source>
</reference>
<gene>
    <name evidence="8" type="ORF">HMPREF1541_08743</name>
</gene>
<dbReference type="PANTHER" id="PTHR24403">
    <property type="entry name" value="ZINC FINGER PROTEIN"/>
    <property type="match status" value="1"/>
</dbReference>
<keyword evidence="2" id="KW-0677">Repeat</keyword>
<dbReference type="SMART" id="SM00355">
    <property type="entry name" value="ZnF_C2H2"/>
    <property type="match status" value="2"/>
</dbReference>
<evidence type="ECO:0000256" key="6">
    <source>
        <dbReference type="SAM" id="MobiDB-lite"/>
    </source>
</evidence>
<keyword evidence="9" id="KW-1185">Reference proteome</keyword>
<feature type="compositionally biased region" description="Polar residues" evidence="6">
    <location>
        <begin position="289"/>
        <end position="320"/>
    </location>
</feature>
<evidence type="ECO:0000313" key="9">
    <source>
        <dbReference type="Proteomes" id="UP000030752"/>
    </source>
</evidence>
<dbReference type="GO" id="GO:0045944">
    <property type="term" value="P:positive regulation of transcription by RNA polymerase II"/>
    <property type="evidence" value="ECO:0007669"/>
    <property type="project" value="TreeGrafter"/>
</dbReference>
<dbReference type="InterPro" id="IPR036236">
    <property type="entry name" value="Znf_C2H2_sf"/>
</dbReference>
<feature type="compositionally biased region" description="Basic and acidic residues" evidence="6">
    <location>
        <begin position="1"/>
        <end position="11"/>
    </location>
</feature>
<dbReference type="InParanoid" id="W2RJF9"/>
<dbReference type="OrthoDB" id="6365676at2759"/>
<feature type="compositionally biased region" description="Polar residues" evidence="6">
    <location>
        <begin position="170"/>
        <end position="185"/>
    </location>
</feature>
<dbReference type="VEuPathDB" id="FungiDB:HMPREF1541_08743"/>
<evidence type="ECO:0000256" key="5">
    <source>
        <dbReference type="PROSITE-ProRule" id="PRU00042"/>
    </source>
</evidence>
<dbReference type="AlphaFoldDB" id="W2RJF9"/>
<dbReference type="FunFam" id="3.30.160.60:FF:002343">
    <property type="entry name" value="Zinc finger protein 33A"/>
    <property type="match status" value="1"/>
</dbReference>
<evidence type="ECO:0000256" key="3">
    <source>
        <dbReference type="ARBA" id="ARBA00022771"/>
    </source>
</evidence>
<evidence type="ECO:0000313" key="8">
    <source>
        <dbReference type="EMBL" id="ETN36465.1"/>
    </source>
</evidence>
<dbReference type="EMBL" id="KB822725">
    <property type="protein sequence ID" value="ETN36465.1"/>
    <property type="molecule type" value="Genomic_DNA"/>
</dbReference>
<evidence type="ECO:0000259" key="7">
    <source>
        <dbReference type="PROSITE" id="PS50157"/>
    </source>
</evidence>
<organism evidence="8 9">
    <name type="scientific">Cyphellophora europaea (strain CBS 101466)</name>
    <name type="common">Phialophora europaea</name>
    <dbReference type="NCBI Taxonomy" id="1220924"/>
    <lineage>
        <taxon>Eukaryota</taxon>
        <taxon>Fungi</taxon>
        <taxon>Dikarya</taxon>
        <taxon>Ascomycota</taxon>
        <taxon>Pezizomycotina</taxon>
        <taxon>Eurotiomycetes</taxon>
        <taxon>Chaetothyriomycetidae</taxon>
        <taxon>Chaetothyriales</taxon>
        <taxon>Cyphellophoraceae</taxon>
        <taxon>Cyphellophora</taxon>
    </lineage>
</organism>
<accession>W2RJF9</accession>
<evidence type="ECO:0000256" key="1">
    <source>
        <dbReference type="ARBA" id="ARBA00022723"/>
    </source>
</evidence>
<protein>
    <recommendedName>
        <fullName evidence="7">C2H2-type domain-containing protein</fullName>
    </recommendedName>
</protein>
<dbReference type="GeneID" id="19976082"/>
<name>W2RJF9_CYPE1</name>
<keyword evidence="4" id="KW-0862">Zinc</keyword>
<dbReference type="PROSITE" id="PS50157">
    <property type="entry name" value="ZINC_FINGER_C2H2_2"/>
    <property type="match status" value="2"/>
</dbReference>
<proteinExistence type="predicted"/>
<feature type="region of interest" description="Disordered" evidence="6">
    <location>
        <begin position="242"/>
        <end position="341"/>
    </location>
</feature>
<feature type="region of interest" description="Disordered" evidence="6">
    <location>
        <begin position="1"/>
        <end position="89"/>
    </location>
</feature>
<dbReference type="InterPro" id="IPR050688">
    <property type="entry name" value="Zinc_finger/UBP_domain"/>
</dbReference>
<feature type="compositionally biased region" description="Low complexity" evidence="6">
    <location>
        <begin position="71"/>
        <end position="86"/>
    </location>
</feature>
<dbReference type="Gene3D" id="3.30.160.60">
    <property type="entry name" value="Classic Zinc Finger"/>
    <property type="match status" value="1"/>
</dbReference>
<dbReference type="SUPFAM" id="SSF57667">
    <property type="entry name" value="beta-beta-alpha zinc fingers"/>
    <property type="match status" value="1"/>
</dbReference>
<evidence type="ECO:0000256" key="2">
    <source>
        <dbReference type="ARBA" id="ARBA00022737"/>
    </source>
</evidence>
<feature type="domain" description="C2H2-type" evidence="7">
    <location>
        <begin position="231"/>
        <end position="258"/>
    </location>
</feature>
<dbReference type="HOGENOM" id="CLU_048982_0_0_1"/>
<dbReference type="GO" id="GO:0005634">
    <property type="term" value="C:nucleus"/>
    <property type="evidence" value="ECO:0007669"/>
    <property type="project" value="TreeGrafter"/>
</dbReference>
<sequence length="411" mass="44620">MDVRSHPRERLFSILNDNDSPSFVIPQRRSPSPARKSPKQERPTLFRQTEYQRSSSFSSSSSTPPLLRYDSSSSKNSSSSMDSSPSPITPAYNFADPNLLAYDNVMRQDLGAFLPSPSTITPFMENSLMIGPNLSEQYAPKAMLQQPPVQYPILPAPTLADIAQLPTPASTHSAATSVNKTSPVTSGPAPATGKNNKYPCPYAQSHHCSATFTTSGHAARHGKKHTGEKGVHCPVCNKAFTRKDNMKQHERTHKGSNASNSDDAHTRRSKAAIARDVQRNKHVKKQDSDATSLSDPASGSSVKRSPPSETTSLEPLSSNELAIGMGDPTFFSEPNPLLLPQQPIPENMSPPTTIYPPMTDDALMSANNMQPMDVRLPPLPAGNLPMPPLIRGFSDLDTLAQAAESFDPCYQ</sequence>
<dbReference type="RefSeq" id="XP_008721283.1">
    <property type="nucleotide sequence ID" value="XM_008723061.1"/>
</dbReference>
<dbReference type="PROSITE" id="PS00028">
    <property type="entry name" value="ZINC_FINGER_C2H2_1"/>
    <property type="match status" value="1"/>
</dbReference>